<dbReference type="GO" id="GO:0090090">
    <property type="term" value="P:negative regulation of canonical Wnt signaling pathway"/>
    <property type="evidence" value="ECO:0007669"/>
    <property type="project" value="TreeGrafter"/>
</dbReference>
<proteinExistence type="predicted"/>
<feature type="region of interest" description="Disordered" evidence="2">
    <location>
        <begin position="101"/>
        <end position="146"/>
    </location>
</feature>
<evidence type="ECO:0000256" key="1">
    <source>
        <dbReference type="ARBA" id="ARBA00039547"/>
    </source>
</evidence>
<sequence>MQSIKDGLKHYNYQCNTVSFTKNFIKKGHKLYLAGLEEEKRIEAKQKKPEQEDKEKIKNQRDDDYIRDRTREEYMRGDYNINSEPGFDEVYTLSQRFERDKAPSSYGGHDMEWGLHSHVSSSSEIPPQSKEGSTSGVESQSDDQPAPAQQLKMCVYLMSRVVLRMDLDDGVNTTVQDLVQTILQEEDLGLPRAAANIFTLWISSGLLELQLKPHHKPYEIRRSWSKLLTLYGNGTESRMEKDEPILSYQRNVFFSKRDEEKINVLYVTTSVLYVTSSVLYVTSSVLCVTSSVLYVTSSVLYVTNSVLDLKLLELLYEEARHNILEGRYPCEVSHYIMLGGIQASIELGPYNPHVHTTQFFREQQRKFLPAHVSHSNWSWLRISSKNSPEVRLLEQFKRIPSSTPVRKLVRKYLEFCWSLPYYGGAFFQGQIEQPVRGLTSLITHQDVPVLVAINAHGVYIIDDIQCAVMMDTLITVFVEDLKQKTTTYTDETERPVYDTSTDSDDTHVPLTMVNRRELPQACLSNKLSKLTLATFDEDGGVPVSEMAPRPPPHRTRTKGSTRIVNKCAPACGNTNHALLPSVPTPIMDHSDVTGDNSCQLSLTLVPIVGVCDPNLGRSTTSHYEGMYEEGTQVALLEGLQTLLLQLLF</sequence>
<dbReference type="FunFam" id="1.20.80.10:FF:000029">
    <property type="entry name" value="Uncharacterized protein, isoform A"/>
    <property type="match status" value="1"/>
</dbReference>
<dbReference type="PANTHER" id="PTHR13283:SF10">
    <property type="entry name" value="FERM DOMAIN-CONTAINING PROTEIN 8"/>
    <property type="match status" value="1"/>
</dbReference>
<feature type="domain" description="FERM" evidence="3">
    <location>
        <begin position="151"/>
        <end position="546"/>
    </location>
</feature>
<gene>
    <name evidence="4" type="ORF">TGEB3V08_LOCUS7498</name>
</gene>
<organism evidence="4">
    <name type="scientific">Timema genevievae</name>
    <name type="common">Walking stick</name>
    <dbReference type="NCBI Taxonomy" id="629358"/>
    <lineage>
        <taxon>Eukaryota</taxon>
        <taxon>Metazoa</taxon>
        <taxon>Ecdysozoa</taxon>
        <taxon>Arthropoda</taxon>
        <taxon>Hexapoda</taxon>
        <taxon>Insecta</taxon>
        <taxon>Pterygota</taxon>
        <taxon>Neoptera</taxon>
        <taxon>Polyneoptera</taxon>
        <taxon>Phasmatodea</taxon>
        <taxon>Timematodea</taxon>
        <taxon>Timematoidea</taxon>
        <taxon>Timematidae</taxon>
        <taxon>Timema</taxon>
    </lineage>
</organism>
<dbReference type="InterPro" id="IPR019749">
    <property type="entry name" value="Band_41_domain"/>
</dbReference>
<dbReference type="Gene3D" id="1.20.80.10">
    <property type="match status" value="1"/>
</dbReference>
<dbReference type="InterPro" id="IPR014352">
    <property type="entry name" value="FERM/acyl-CoA-bd_prot_sf"/>
</dbReference>
<dbReference type="Pfam" id="PF00373">
    <property type="entry name" value="FERM_M"/>
    <property type="match status" value="1"/>
</dbReference>
<dbReference type="PROSITE" id="PS50057">
    <property type="entry name" value="FERM_3"/>
    <property type="match status" value="1"/>
</dbReference>
<protein>
    <recommendedName>
        <fullName evidence="1">FERM domain-containing protein 8</fullName>
    </recommendedName>
</protein>
<name>A0A7R9K2S5_TIMGE</name>
<dbReference type="InterPro" id="IPR000299">
    <property type="entry name" value="FERM_domain"/>
</dbReference>
<feature type="compositionally biased region" description="Polar residues" evidence="2">
    <location>
        <begin position="118"/>
        <end position="143"/>
    </location>
</feature>
<accession>A0A7R9K2S5</accession>
<dbReference type="InterPro" id="IPR051594">
    <property type="entry name" value="KRIT1/FRMD8"/>
</dbReference>
<dbReference type="InterPro" id="IPR019748">
    <property type="entry name" value="FERM_central"/>
</dbReference>
<dbReference type="InterPro" id="IPR035963">
    <property type="entry name" value="FERM_2"/>
</dbReference>
<reference evidence="4" key="1">
    <citation type="submission" date="2020-11" db="EMBL/GenBank/DDBJ databases">
        <authorList>
            <person name="Tran Van P."/>
        </authorList>
    </citation>
    <scope>NUCLEOTIDE SEQUENCE</scope>
</reference>
<dbReference type="Gene3D" id="3.10.20.90">
    <property type="entry name" value="Phosphatidylinositol 3-kinase Catalytic Subunit, Chain A, domain 1"/>
    <property type="match status" value="1"/>
</dbReference>
<dbReference type="AlphaFoldDB" id="A0A7R9K2S5"/>
<dbReference type="InterPro" id="IPR011993">
    <property type="entry name" value="PH-like_dom_sf"/>
</dbReference>
<dbReference type="GO" id="GO:0009887">
    <property type="term" value="P:animal organ morphogenesis"/>
    <property type="evidence" value="ECO:0007669"/>
    <property type="project" value="UniProtKB-ARBA"/>
</dbReference>
<dbReference type="Gene3D" id="2.30.29.30">
    <property type="entry name" value="Pleckstrin-homology domain (PH domain)/Phosphotyrosine-binding domain (PTB)"/>
    <property type="match status" value="1"/>
</dbReference>
<feature type="region of interest" description="Disordered" evidence="2">
    <location>
        <begin position="43"/>
        <end position="69"/>
    </location>
</feature>
<dbReference type="GO" id="GO:0005886">
    <property type="term" value="C:plasma membrane"/>
    <property type="evidence" value="ECO:0007669"/>
    <property type="project" value="TreeGrafter"/>
</dbReference>
<dbReference type="SMART" id="SM00295">
    <property type="entry name" value="B41"/>
    <property type="match status" value="1"/>
</dbReference>
<evidence type="ECO:0000313" key="4">
    <source>
        <dbReference type="EMBL" id="CAD7599947.1"/>
    </source>
</evidence>
<dbReference type="GO" id="GO:0030182">
    <property type="term" value="P:neuron differentiation"/>
    <property type="evidence" value="ECO:0007669"/>
    <property type="project" value="UniProtKB-ARBA"/>
</dbReference>
<dbReference type="EMBL" id="OE842407">
    <property type="protein sequence ID" value="CAD7599947.1"/>
    <property type="molecule type" value="Genomic_DNA"/>
</dbReference>
<feature type="region of interest" description="Disordered" evidence="2">
    <location>
        <begin position="541"/>
        <end position="560"/>
    </location>
</feature>
<dbReference type="PANTHER" id="PTHR13283">
    <property type="entry name" value="KREV INTERACTION TRAPPED 1-RELATED"/>
    <property type="match status" value="1"/>
</dbReference>
<dbReference type="CDD" id="cd14473">
    <property type="entry name" value="FERM_B-lobe"/>
    <property type="match status" value="1"/>
</dbReference>
<evidence type="ECO:0000259" key="3">
    <source>
        <dbReference type="PROSITE" id="PS50057"/>
    </source>
</evidence>
<dbReference type="SUPFAM" id="SSF47031">
    <property type="entry name" value="Second domain of FERM"/>
    <property type="match status" value="1"/>
</dbReference>
<evidence type="ECO:0000256" key="2">
    <source>
        <dbReference type="SAM" id="MobiDB-lite"/>
    </source>
</evidence>